<dbReference type="HOGENOM" id="CLU_777595_0_0_0"/>
<evidence type="ECO:0000256" key="3">
    <source>
        <dbReference type="ARBA" id="ARBA00023295"/>
    </source>
</evidence>
<accession>H2J4V8</accession>
<evidence type="ECO:0000256" key="1">
    <source>
        <dbReference type="ARBA" id="ARBA00010838"/>
    </source>
</evidence>
<reference evidence="5 6" key="1">
    <citation type="journal article" date="2012" name="J. Bacteriol.">
        <title>Complete Genome Sequence of the Thermophilic, Piezophilic, Heterotrophic Bacterium Marinitoga piezophila KA3.</title>
        <authorList>
            <person name="Lucas S."/>
            <person name="Han J."/>
            <person name="Lapidus A."/>
            <person name="Cheng J.F."/>
            <person name="Goodwin L.A."/>
            <person name="Pitluck S."/>
            <person name="Peters L."/>
            <person name="Mikhailova N."/>
            <person name="Teshima H."/>
            <person name="Detter J.C."/>
            <person name="Han C."/>
            <person name="Tapia R."/>
            <person name="Land M."/>
            <person name="Hauser L."/>
            <person name="Kyrpides N.C."/>
            <person name="Ivanova N."/>
            <person name="Pagani I."/>
            <person name="Vannier P."/>
            <person name="Oger P."/>
            <person name="Bartlett D.H."/>
            <person name="Noll K.M."/>
            <person name="Woyke T."/>
            <person name="Jebbar M."/>
        </authorList>
    </citation>
    <scope>NUCLEOTIDE SEQUENCE [LARGE SCALE GENOMIC DNA]</scope>
    <source>
        <strain evidence="6">DSM 14283 / JCM 11233 / KA3</strain>
    </source>
</reference>
<dbReference type="Pfam" id="PF00232">
    <property type="entry name" value="Glyco_hydro_1"/>
    <property type="match status" value="2"/>
</dbReference>
<dbReference type="KEGG" id="mpz:Marpi_0450"/>
<dbReference type="InterPro" id="IPR017853">
    <property type="entry name" value="GH"/>
</dbReference>
<keyword evidence="2" id="KW-0378">Hydrolase</keyword>
<keyword evidence="6" id="KW-1185">Reference proteome</keyword>
<dbReference type="PANTHER" id="PTHR10353:SF209">
    <property type="entry name" value="GALACTOLIPID GALACTOSYLTRANSFERASE SFR2, CHLOROPLASTIC"/>
    <property type="match status" value="1"/>
</dbReference>
<dbReference type="Proteomes" id="UP000007161">
    <property type="component" value="Chromosome"/>
</dbReference>
<proteinExistence type="inferred from homology"/>
<dbReference type="InterPro" id="IPR001360">
    <property type="entry name" value="Glyco_hydro_1"/>
</dbReference>
<evidence type="ECO:0000313" key="6">
    <source>
        <dbReference type="Proteomes" id="UP000007161"/>
    </source>
</evidence>
<dbReference type="STRING" id="443254.Marpi_0450"/>
<gene>
    <name evidence="5" type="ordered locus">Marpi_0450</name>
</gene>
<dbReference type="GO" id="GO:0005975">
    <property type="term" value="P:carbohydrate metabolic process"/>
    <property type="evidence" value="ECO:0007669"/>
    <property type="project" value="InterPro"/>
</dbReference>
<protein>
    <submittedName>
        <fullName evidence="5">Beta-glucosidase/6-phospho-beta-glucosidase/beta-galactosidase</fullName>
    </submittedName>
</protein>
<evidence type="ECO:0000313" key="5">
    <source>
        <dbReference type="EMBL" id="AEX84893.1"/>
    </source>
</evidence>
<reference evidence="6" key="2">
    <citation type="submission" date="2012-01" db="EMBL/GenBank/DDBJ databases">
        <title>Complete sequence of chromosome of Marinitoga piezophila KA3.</title>
        <authorList>
            <person name="Lucas S."/>
            <person name="Han J."/>
            <person name="Lapidus A."/>
            <person name="Cheng J.-F."/>
            <person name="Goodwin L."/>
            <person name="Pitluck S."/>
            <person name="Peters L."/>
            <person name="Mikhailova N."/>
            <person name="Teshima H."/>
            <person name="Detter J.C."/>
            <person name="Han C."/>
            <person name="Tapia R."/>
            <person name="Land M."/>
            <person name="Hauser L."/>
            <person name="Kyrpides N."/>
            <person name="Ivanova N."/>
            <person name="Pagani I."/>
            <person name="Jebbar M."/>
            <person name="Vannier P."/>
            <person name="Oger P."/>
            <person name="Cario A."/>
            <person name="Bartlett D."/>
            <person name="Noll K.M."/>
            <person name="Woyke T."/>
        </authorList>
    </citation>
    <scope>NUCLEOTIDE SEQUENCE [LARGE SCALE GENOMIC DNA]</scope>
    <source>
        <strain evidence="6">DSM 14283 / JCM 11233 / KA3</strain>
    </source>
</reference>
<dbReference type="eggNOG" id="COG2723">
    <property type="taxonomic scope" value="Bacteria"/>
</dbReference>
<dbReference type="PANTHER" id="PTHR10353">
    <property type="entry name" value="GLYCOSYL HYDROLASE"/>
    <property type="match status" value="1"/>
</dbReference>
<dbReference type="Gene3D" id="3.20.20.80">
    <property type="entry name" value="Glycosidases"/>
    <property type="match status" value="2"/>
</dbReference>
<name>H2J4V8_MARPK</name>
<keyword evidence="3" id="KW-0326">Glycosidase</keyword>
<sequence length="375" mass="44552">MEKVYFYDGFLWGGIFDSYQIEKMNDRTNWDEWQKKGKIKDGTTLKIIEKFQKNLFSETFEISKNIGLNSLMFSIEWAKIYPEMGYINRAKLESYKNFILSLKKEGIEIFLILNHFTFPIWFEEKGGFQNDENLKFLISYTEEIVNEFKDIVDYYIPFYEPLKYIDYAYKKGLYPPGISDEKISEIVKENIIKVYKELYLLIHKNNIYSKVGIIKNTNYDNTFFNVLKNYMDFLGITFYDDKTSGLPRTVQKDDIGNNIYPEKLNIEIPELKKYDKPIVISSIGIADESDIYRSQFLIKTISYIHELLNNNIKIMGYFHKNIFDLFEWEEGFSAEYGLFEFDSINNRINPRHSAKVFSNIVQSNKIPPHLIKYTQ</sequence>
<organism evidence="5 6">
    <name type="scientific">Marinitoga piezophila (strain DSM 14283 / JCM 11233 / KA3)</name>
    <dbReference type="NCBI Taxonomy" id="443254"/>
    <lineage>
        <taxon>Bacteria</taxon>
        <taxon>Thermotogati</taxon>
        <taxon>Thermotogota</taxon>
        <taxon>Thermotogae</taxon>
        <taxon>Petrotogales</taxon>
        <taxon>Petrotogaceae</taxon>
        <taxon>Marinitoga</taxon>
    </lineage>
</organism>
<dbReference type="SUPFAM" id="SSF51445">
    <property type="entry name" value="(Trans)glycosidases"/>
    <property type="match status" value="1"/>
</dbReference>
<dbReference type="AlphaFoldDB" id="H2J4V8"/>
<dbReference type="EMBL" id="CP003257">
    <property type="protein sequence ID" value="AEX84893.1"/>
    <property type="molecule type" value="Genomic_DNA"/>
</dbReference>
<comment type="similarity">
    <text evidence="1 4">Belongs to the glycosyl hydrolase 1 family.</text>
</comment>
<dbReference type="RefSeq" id="WP_014295965.1">
    <property type="nucleotide sequence ID" value="NC_016751.1"/>
</dbReference>
<dbReference type="GO" id="GO:0008422">
    <property type="term" value="F:beta-glucosidase activity"/>
    <property type="evidence" value="ECO:0007669"/>
    <property type="project" value="TreeGrafter"/>
</dbReference>
<evidence type="ECO:0000256" key="2">
    <source>
        <dbReference type="ARBA" id="ARBA00022801"/>
    </source>
</evidence>
<evidence type="ECO:0000256" key="4">
    <source>
        <dbReference type="RuleBase" id="RU003690"/>
    </source>
</evidence>